<keyword evidence="1" id="KW-1133">Transmembrane helix</keyword>
<feature type="transmembrane region" description="Helical" evidence="1">
    <location>
        <begin position="97"/>
        <end position="123"/>
    </location>
</feature>
<keyword evidence="1" id="KW-0472">Membrane</keyword>
<organism evidence="2 3">
    <name type="scientific">Ruthenibacterium intestinale</name>
    <dbReference type="NCBI Taxonomy" id="3133163"/>
    <lineage>
        <taxon>Bacteria</taxon>
        <taxon>Bacillati</taxon>
        <taxon>Bacillota</taxon>
        <taxon>Clostridia</taxon>
        <taxon>Eubacteriales</taxon>
        <taxon>Oscillospiraceae</taxon>
        <taxon>Ruthenibacterium</taxon>
    </lineage>
</organism>
<feature type="transmembrane region" description="Helical" evidence="1">
    <location>
        <begin position="12"/>
        <end position="30"/>
    </location>
</feature>
<reference evidence="2 3" key="1">
    <citation type="submission" date="2024-03" db="EMBL/GenBank/DDBJ databases">
        <title>Human intestinal bacterial collection.</title>
        <authorList>
            <person name="Pauvert C."/>
            <person name="Hitch T.C.A."/>
            <person name="Clavel T."/>
        </authorList>
    </citation>
    <scope>NUCLEOTIDE SEQUENCE [LARGE SCALE GENOMIC DNA]</scope>
    <source>
        <strain evidence="2 3">CLA-JM-H11</strain>
    </source>
</reference>
<sequence length="236" mass="26637">MIKIFQYECKRLLWNKFFFGLLLILLFYGWQVLNSVTILGVSHTAPFSPWSFGDYLSRMIPLLWIGALFFLTFFTSGKAQRVNILTDATPVSPRRYALTRCAAALTGTVLLALVCIAETAFFYGQYFSWYSWGQLIFPVLITLVPALIFALGSGWLLGQIRPWLVYVWMLIPFGCMALPLPDALKIWNGQFFGEYPLTLGTLDPGFSMPAAVLIVQCVLFAVGIVLLMIRPAHSKR</sequence>
<accession>A0ABV1GCA2</accession>
<name>A0ABV1GCA2_9FIRM</name>
<feature type="transmembrane region" description="Helical" evidence="1">
    <location>
        <begin position="163"/>
        <end position="180"/>
    </location>
</feature>
<protein>
    <recommendedName>
        <fullName evidence="4">Lantibiotic ABC transporter permease</fullName>
    </recommendedName>
</protein>
<evidence type="ECO:0008006" key="4">
    <source>
        <dbReference type="Google" id="ProtNLM"/>
    </source>
</evidence>
<gene>
    <name evidence="2" type="ORF">WMO24_03305</name>
</gene>
<dbReference type="RefSeq" id="WP_349214915.1">
    <property type="nucleotide sequence ID" value="NZ_JBBMFA010000056.1"/>
</dbReference>
<feature type="transmembrane region" description="Helical" evidence="1">
    <location>
        <begin position="55"/>
        <end position="76"/>
    </location>
</feature>
<feature type="transmembrane region" description="Helical" evidence="1">
    <location>
        <begin position="135"/>
        <end position="156"/>
    </location>
</feature>
<comment type="caution">
    <text evidence="2">The sequence shown here is derived from an EMBL/GenBank/DDBJ whole genome shotgun (WGS) entry which is preliminary data.</text>
</comment>
<dbReference type="EMBL" id="JBBMFA010000056">
    <property type="protein sequence ID" value="MEQ2519468.1"/>
    <property type="molecule type" value="Genomic_DNA"/>
</dbReference>
<evidence type="ECO:0000313" key="3">
    <source>
        <dbReference type="Proteomes" id="UP001477672"/>
    </source>
</evidence>
<dbReference type="Proteomes" id="UP001477672">
    <property type="component" value="Unassembled WGS sequence"/>
</dbReference>
<feature type="transmembrane region" description="Helical" evidence="1">
    <location>
        <begin position="206"/>
        <end position="229"/>
    </location>
</feature>
<evidence type="ECO:0000256" key="1">
    <source>
        <dbReference type="SAM" id="Phobius"/>
    </source>
</evidence>
<keyword evidence="3" id="KW-1185">Reference proteome</keyword>
<evidence type="ECO:0000313" key="2">
    <source>
        <dbReference type="EMBL" id="MEQ2519468.1"/>
    </source>
</evidence>
<proteinExistence type="predicted"/>
<keyword evidence="1" id="KW-0812">Transmembrane</keyword>